<feature type="transmembrane region" description="Helical" evidence="4">
    <location>
        <begin position="41"/>
        <end position="65"/>
    </location>
</feature>
<dbReference type="Proteomes" id="UP001418444">
    <property type="component" value="Unassembled WGS sequence"/>
</dbReference>
<evidence type="ECO:0000313" key="7">
    <source>
        <dbReference type="Proteomes" id="UP001418444"/>
    </source>
</evidence>
<evidence type="ECO:0000256" key="2">
    <source>
        <dbReference type="ARBA" id="ARBA00093774"/>
    </source>
</evidence>
<comment type="similarity">
    <text evidence="2">Belongs to the MTB12 family.</text>
</comment>
<evidence type="ECO:0000256" key="4">
    <source>
        <dbReference type="SAM" id="Phobius"/>
    </source>
</evidence>
<keyword evidence="7" id="KW-1185">Reference proteome</keyword>
<evidence type="ECO:0000256" key="1">
    <source>
        <dbReference type="ARBA" id="ARBA00022729"/>
    </source>
</evidence>
<dbReference type="RefSeq" id="WP_344785554.1">
    <property type="nucleotide sequence ID" value="NZ_BAAAZW010000011.1"/>
</dbReference>
<gene>
    <name evidence="6" type="ORF">GCM10022231_32400</name>
</gene>
<feature type="compositionally biased region" description="Low complexity" evidence="3">
    <location>
        <begin position="93"/>
        <end position="154"/>
    </location>
</feature>
<keyword evidence="1" id="KW-0732">Signal</keyword>
<dbReference type="Pfam" id="PF26580">
    <property type="entry name" value="Mtb12_C"/>
    <property type="match status" value="1"/>
</dbReference>
<feature type="region of interest" description="Disordered" evidence="3">
    <location>
        <begin position="93"/>
        <end position="156"/>
    </location>
</feature>
<feature type="region of interest" description="Disordered" evidence="3">
    <location>
        <begin position="1"/>
        <end position="34"/>
    </location>
</feature>
<evidence type="ECO:0000313" key="6">
    <source>
        <dbReference type="EMBL" id="GAA3968836.1"/>
    </source>
</evidence>
<keyword evidence="4" id="KW-1133">Transmembrane helix</keyword>
<comment type="caution">
    <text evidence="6">The sequence shown here is derived from an EMBL/GenBank/DDBJ whole genome shotgun (WGS) entry which is preliminary data.</text>
</comment>
<reference evidence="7" key="1">
    <citation type="journal article" date="2019" name="Int. J. Syst. Evol. Microbiol.">
        <title>The Global Catalogue of Microorganisms (GCM) 10K type strain sequencing project: providing services to taxonomists for standard genome sequencing and annotation.</title>
        <authorList>
            <consortium name="The Broad Institute Genomics Platform"/>
            <consortium name="The Broad Institute Genome Sequencing Center for Infectious Disease"/>
            <person name="Wu L."/>
            <person name="Ma J."/>
        </authorList>
    </citation>
    <scope>NUCLEOTIDE SEQUENCE [LARGE SCALE GENOMIC DNA]</scope>
    <source>
        <strain evidence="7">JCM 16923</strain>
    </source>
</reference>
<evidence type="ECO:0000259" key="5">
    <source>
        <dbReference type="Pfam" id="PF26580"/>
    </source>
</evidence>
<proteinExistence type="inferred from homology"/>
<dbReference type="InterPro" id="IPR058644">
    <property type="entry name" value="Mtb12-like_C"/>
</dbReference>
<sequence length="267" mass="26832">MSTTDEYYGAEYGAPEGDGTEQAEAAPEQTPSKGGINWPTVMMASGISAVVSAIVLAIGLVGLLLTDVGGGNNAAQQTPTVVNLGAANQPLAQAPAAAAPAPAAETPSADAPAPEAPAAQAPAADAPAADAPAAEAPAATAPTSSAASSTPTAPTLGQFQSDLKLLRSGASTAEKGKALEGGTAAVGPINSLFKMADQFQAAGVRYEVTGPVKQNGTTATARFKLTGPGYEPAYSTMYWVWKDGRWKLTNRSVCELAAYIQAPCNLR</sequence>
<keyword evidence="4" id="KW-0472">Membrane</keyword>
<name>A0ABP7PPS2_9ACTN</name>
<protein>
    <recommendedName>
        <fullName evidence="5">Low molecular weight antigen MTB12-like C-terminal domain-containing protein</fullName>
    </recommendedName>
</protein>
<accession>A0ABP7PPS2</accession>
<organism evidence="6 7">
    <name type="scientific">Gordonia caeni</name>
    <dbReference type="NCBI Taxonomy" id="1007097"/>
    <lineage>
        <taxon>Bacteria</taxon>
        <taxon>Bacillati</taxon>
        <taxon>Actinomycetota</taxon>
        <taxon>Actinomycetes</taxon>
        <taxon>Mycobacteriales</taxon>
        <taxon>Gordoniaceae</taxon>
        <taxon>Gordonia</taxon>
    </lineage>
</organism>
<dbReference type="EMBL" id="BAAAZW010000011">
    <property type="protein sequence ID" value="GAA3968836.1"/>
    <property type="molecule type" value="Genomic_DNA"/>
</dbReference>
<evidence type="ECO:0000256" key="3">
    <source>
        <dbReference type="SAM" id="MobiDB-lite"/>
    </source>
</evidence>
<keyword evidence="4" id="KW-0812">Transmembrane</keyword>
<feature type="domain" description="Low molecular weight antigen MTB12-like C-terminal" evidence="5">
    <location>
        <begin position="153"/>
        <end position="264"/>
    </location>
</feature>